<evidence type="ECO:0000256" key="6">
    <source>
        <dbReference type="ARBA" id="ARBA00023157"/>
    </source>
</evidence>
<keyword evidence="11" id="KW-1185">Reference proteome</keyword>
<feature type="domain" description="Thioredoxin-like fold" evidence="9">
    <location>
        <begin position="68"/>
        <end position="236"/>
    </location>
</feature>
<dbReference type="Proteomes" id="UP000319894">
    <property type="component" value="Unassembled WGS sequence"/>
</dbReference>
<evidence type="ECO:0000256" key="1">
    <source>
        <dbReference type="ARBA" id="ARBA00005791"/>
    </source>
</evidence>
<evidence type="ECO:0000313" key="11">
    <source>
        <dbReference type="Proteomes" id="UP000319894"/>
    </source>
</evidence>
<dbReference type="RefSeq" id="WP_144260907.1">
    <property type="nucleotide sequence ID" value="NZ_QMDX01000002.1"/>
</dbReference>
<reference evidence="10 11" key="1">
    <citation type="submission" date="2018-06" db="EMBL/GenBank/DDBJ databases">
        <title>Natronomonas sp. F16-60 a new haloarchaeon isolated from a solar saltern of Isla Cristina, Huelva, Spain.</title>
        <authorList>
            <person name="Duran-Viseras A."/>
            <person name="Sanchez-Porro C."/>
            <person name="Ventosa A."/>
        </authorList>
    </citation>
    <scope>NUCLEOTIDE SEQUENCE [LARGE SCALE GENOMIC DNA]</scope>
    <source>
        <strain evidence="10 11">F16-60</strain>
    </source>
</reference>
<dbReference type="Pfam" id="PF13462">
    <property type="entry name" value="Thioredoxin_4"/>
    <property type="match status" value="1"/>
</dbReference>
<evidence type="ECO:0000256" key="3">
    <source>
        <dbReference type="ARBA" id="ARBA00022729"/>
    </source>
</evidence>
<proteinExistence type="inferred from homology"/>
<evidence type="ECO:0000259" key="9">
    <source>
        <dbReference type="Pfam" id="PF13462"/>
    </source>
</evidence>
<dbReference type="PANTHER" id="PTHR13887">
    <property type="entry name" value="GLUTATHIONE S-TRANSFERASE KAPPA"/>
    <property type="match status" value="1"/>
</dbReference>
<evidence type="ECO:0000256" key="8">
    <source>
        <dbReference type="SAM" id="MobiDB-lite"/>
    </source>
</evidence>
<comment type="similarity">
    <text evidence="2">Belongs to the glutaredoxin family.</text>
</comment>
<evidence type="ECO:0000256" key="7">
    <source>
        <dbReference type="ARBA" id="ARBA00023284"/>
    </source>
</evidence>
<dbReference type="AlphaFoldDB" id="A0A554NCE4"/>
<dbReference type="PANTHER" id="PTHR13887:SF14">
    <property type="entry name" value="DISULFIDE BOND FORMATION PROTEIN D"/>
    <property type="match status" value="1"/>
</dbReference>
<keyword evidence="3" id="KW-0732">Signal</keyword>
<evidence type="ECO:0000256" key="5">
    <source>
        <dbReference type="ARBA" id="ARBA00023002"/>
    </source>
</evidence>
<dbReference type="InParanoid" id="A0A554NCE4"/>
<comment type="caution">
    <text evidence="10">The sequence shown here is derived from an EMBL/GenBank/DDBJ whole genome shotgun (WGS) entry which is preliminary data.</text>
</comment>
<keyword evidence="4" id="KW-0813">Transport</keyword>
<gene>
    <name evidence="10" type="ORF">DP107_04220</name>
</gene>
<accession>A0A554NCE4</accession>
<keyword evidence="5" id="KW-0560">Oxidoreductase</keyword>
<keyword evidence="6" id="KW-1015">Disulfide bond</keyword>
<dbReference type="Gene3D" id="3.40.30.10">
    <property type="entry name" value="Glutaredoxin"/>
    <property type="match status" value="1"/>
</dbReference>
<dbReference type="InterPro" id="IPR012336">
    <property type="entry name" value="Thioredoxin-like_fold"/>
</dbReference>
<dbReference type="InterPro" id="IPR036249">
    <property type="entry name" value="Thioredoxin-like_sf"/>
</dbReference>
<dbReference type="EMBL" id="QMDX01000002">
    <property type="protein sequence ID" value="TSD15066.1"/>
    <property type="molecule type" value="Genomic_DNA"/>
</dbReference>
<keyword evidence="4" id="KW-0249">Electron transport</keyword>
<evidence type="ECO:0000313" key="10">
    <source>
        <dbReference type="EMBL" id="TSD15066.1"/>
    </source>
</evidence>
<evidence type="ECO:0000256" key="2">
    <source>
        <dbReference type="ARBA" id="ARBA00007787"/>
    </source>
</evidence>
<name>A0A554NCE4_9EURY</name>
<dbReference type="GO" id="GO:0016491">
    <property type="term" value="F:oxidoreductase activity"/>
    <property type="evidence" value="ECO:0007669"/>
    <property type="project" value="UniProtKB-KW"/>
</dbReference>
<dbReference type="SUPFAM" id="SSF52833">
    <property type="entry name" value="Thioredoxin-like"/>
    <property type="match status" value="1"/>
</dbReference>
<comment type="similarity">
    <text evidence="1">Belongs to the thioredoxin family. DsbA subfamily.</text>
</comment>
<feature type="compositionally biased region" description="Gly residues" evidence="8">
    <location>
        <begin position="25"/>
        <end position="34"/>
    </location>
</feature>
<dbReference type="PROSITE" id="PS51257">
    <property type="entry name" value="PROKAR_LIPOPROTEIN"/>
    <property type="match status" value="1"/>
</dbReference>
<feature type="region of interest" description="Disordered" evidence="8">
    <location>
        <begin position="25"/>
        <end position="52"/>
    </location>
</feature>
<organism evidence="10 11">
    <name type="scientific">Haloglomus irregulare</name>
    <dbReference type="NCBI Taxonomy" id="2234134"/>
    <lineage>
        <taxon>Archaea</taxon>
        <taxon>Methanobacteriati</taxon>
        <taxon>Methanobacteriota</taxon>
        <taxon>Stenosarchaea group</taxon>
        <taxon>Halobacteria</taxon>
        <taxon>Halobacteriales</taxon>
        <taxon>Natronomonadaceae</taxon>
        <taxon>Haloglomus</taxon>
    </lineage>
</organism>
<dbReference type="OrthoDB" id="15256at2157"/>
<sequence>MQTRRAFLAAAGTAATIGLAGCTGPGGGGDGGSDSDGEGTPSGPVATAPVPDDPGAYTYARMDAGVSTTVTYVGNWKCPLCAEFSNGTDRGLSLGALVTDYVTPGDIALEYRALCYTGGGEPFLGPDAPRAGRAGLAVWNVDPASYWRFHEHVMANQPPEDEAWATRPRLVEFAGAAGVADPDAVGSAIADGSHESGVRANTEFAASAGVRGTPTLVVGDSAYSPFEPEPLRSALDSVSG</sequence>
<evidence type="ECO:0000256" key="4">
    <source>
        <dbReference type="ARBA" id="ARBA00022982"/>
    </source>
</evidence>
<protein>
    <submittedName>
        <fullName evidence="10">Thioredoxin</fullName>
    </submittedName>
</protein>
<keyword evidence="7" id="KW-0676">Redox-active center</keyword>